<accession>A0AAD5SKE6</accession>
<dbReference type="SUPFAM" id="SSF48403">
    <property type="entry name" value="Ankyrin repeat"/>
    <property type="match status" value="1"/>
</dbReference>
<feature type="compositionally biased region" description="Polar residues" evidence="4">
    <location>
        <begin position="813"/>
        <end position="822"/>
    </location>
</feature>
<name>A0AAD5SKE6_9FUNG</name>
<feature type="domain" description="UBA" evidence="6">
    <location>
        <begin position="770"/>
        <end position="812"/>
    </location>
</feature>
<keyword evidence="1" id="KW-0677">Repeat</keyword>
<feature type="region of interest" description="Disordered" evidence="4">
    <location>
        <begin position="396"/>
        <end position="424"/>
    </location>
</feature>
<feature type="region of interest" description="Disordered" evidence="4">
    <location>
        <begin position="479"/>
        <end position="552"/>
    </location>
</feature>
<dbReference type="InterPro" id="IPR015940">
    <property type="entry name" value="UBA"/>
</dbReference>
<feature type="chain" id="PRO_5041934289" evidence="5">
    <location>
        <begin position="19"/>
        <end position="862"/>
    </location>
</feature>
<feature type="repeat" description="ANK" evidence="3">
    <location>
        <begin position="625"/>
        <end position="658"/>
    </location>
</feature>
<dbReference type="InterPro" id="IPR051637">
    <property type="entry name" value="Ank_repeat_dom-contain_49"/>
</dbReference>
<evidence type="ECO:0000259" key="6">
    <source>
        <dbReference type="PROSITE" id="PS50030"/>
    </source>
</evidence>
<dbReference type="SUPFAM" id="SSF46565">
    <property type="entry name" value="Chaperone J-domain"/>
    <property type="match status" value="1"/>
</dbReference>
<feature type="compositionally biased region" description="Polar residues" evidence="4">
    <location>
        <begin position="853"/>
        <end position="862"/>
    </location>
</feature>
<dbReference type="PROSITE" id="PS50088">
    <property type="entry name" value="ANK_REPEAT"/>
    <property type="match status" value="3"/>
</dbReference>
<feature type="domain" description="J" evidence="7">
    <location>
        <begin position="342"/>
        <end position="398"/>
    </location>
</feature>
<feature type="compositionally biased region" description="Polar residues" evidence="4">
    <location>
        <begin position="411"/>
        <end position="424"/>
    </location>
</feature>
<feature type="region of interest" description="Disordered" evidence="4">
    <location>
        <begin position="731"/>
        <end position="759"/>
    </location>
</feature>
<keyword evidence="2 3" id="KW-0040">ANK repeat</keyword>
<evidence type="ECO:0000259" key="7">
    <source>
        <dbReference type="PROSITE" id="PS50076"/>
    </source>
</evidence>
<keyword evidence="9" id="KW-1185">Reference proteome</keyword>
<dbReference type="Gene3D" id="1.10.287.110">
    <property type="entry name" value="DnaJ domain"/>
    <property type="match status" value="1"/>
</dbReference>
<organism evidence="8 9">
    <name type="scientific">Rhizophlyctis rosea</name>
    <dbReference type="NCBI Taxonomy" id="64517"/>
    <lineage>
        <taxon>Eukaryota</taxon>
        <taxon>Fungi</taxon>
        <taxon>Fungi incertae sedis</taxon>
        <taxon>Chytridiomycota</taxon>
        <taxon>Chytridiomycota incertae sedis</taxon>
        <taxon>Chytridiomycetes</taxon>
        <taxon>Rhizophlyctidales</taxon>
        <taxon>Rhizophlyctidaceae</taxon>
        <taxon>Rhizophlyctis</taxon>
    </lineage>
</organism>
<reference evidence="8" key="1">
    <citation type="submission" date="2020-05" db="EMBL/GenBank/DDBJ databases">
        <title>Phylogenomic resolution of chytrid fungi.</title>
        <authorList>
            <person name="Stajich J.E."/>
            <person name="Amses K."/>
            <person name="Simmons R."/>
            <person name="Seto K."/>
            <person name="Myers J."/>
            <person name="Bonds A."/>
            <person name="Quandt C.A."/>
            <person name="Barry K."/>
            <person name="Liu P."/>
            <person name="Grigoriev I."/>
            <person name="Longcore J.E."/>
            <person name="James T.Y."/>
        </authorList>
    </citation>
    <scope>NUCLEOTIDE SEQUENCE</scope>
    <source>
        <strain evidence="8">JEL0318</strain>
    </source>
</reference>
<feature type="region of interest" description="Disordered" evidence="4">
    <location>
        <begin position="795"/>
        <end position="862"/>
    </location>
</feature>
<dbReference type="InterPro" id="IPR001623">
    <property type="entry name" value="DnaJ_domain"/>
</dbReference>
<dbReference type="PANTHER" id="PTHR24180">
    <property type="entry name" value="CYCLIN-DEPENDENT KINASE INHIBITOR 2C-RELATED"/>
    <property type="match status" value="1"/>
</dbReference>
<dbReference type="PANTHER" id="PTHR24180:SF52">
    <property type="match status" value="1"/>
</dbReference>
<dbReference type="PROSITE" id="PS50297">
    <property type="entry name" value="ANK_REP_REGION"/>
    <property type="match status" value="3"/>
</dbReference>
<sequence>MRTSFLLAVALATSLVAAQKVENNQNHQASKNSANNHKNTNAQNSRQRTNANNLHLKQTKANEATQSNFVNNQLSKNNFNTKNDHAAVNFNAQQNHNAAKQAGNNKFHNGGGHGFGLGTGKWRRDVEDGVAEVAREKQISNNNNQASRKNANNNLATNAKNSHQATNANTLNKHNTKANQASKKNFANNVLNKSNKNTVNDYNAKNVQASNNAHAAKKGSSNNNFAGNFGGDYGGMRAGKKWKRATEEGEVEVAGQKQAANNNHHASKKSTNSNQQANAVNSHQANQKEQSNLANNQLQASNFNTKNDHAAKNTKASNNLNAVIKASNQNNHVNFGLGGHGKGKCLLGVAPNADEATCKEAYKKLARKLHPDKNAGADTTARFQQVSAAYERTRTGHNFGEEVPDAKPAAGSSQTPRSQAYKSPFSFTSSNVNYGFRGAKPTYSSGSRSGSSEDFAKDFGTGYGAPYTGEGYGERLMREEEERLKKSEASRSSNRKKEDAQNRQRREEWAEGAQQESDARARCEQEEAEKEEDEHEANERHEQLKKKQEARSRAFAAAREGHLEILKGLIRKGVNPAGYEYLDPAIHKSRRAMGETMLHIAARRNDTALAEFLLNGASTEQTDEEGRTALHVAALNGATDVALLLIVDYHCSVESRDRDGSTPLVLAAQRGHVETFDMLIDKGARISTRDNSARTIKQKVQQSFNSAIQTPALRERLQLIQQRIESFETRHVRNRRRREEEESLRRAEEAEKKRAEAERDRDYWMRQARRLEEKIRKQDVDADMGFKSENATSAARACGGDMTRAVEQLLKDPSSTVPSQRSKTSRRKKPPTPSFSTPNIDAMLNGTFEPYSRQASMESLPS</sequence>
<dbReference type="InterPro" id="IPR009060">
    <property type="entry name" value="UBA-like_sf"/>
</dbReference>
<feature type="compositionally biased region" description="Basic and acidic residues" evidence="4">
    <location>
        <begin position="479"/>
        <end position="509"/>
    </location>
</feature>
<feature type="compositionally biased region" description="Basic and acidic residues" evidence="4">
    <location>
        <begin position="537"/>
        <end position="552"/>
    </location>
</feature>
<dbReference type="PROSITE" id="PS50030">
    <property type="entry name" value="UBA"/>
    <property type="match status" value="1"/>
</dbReference>
<evidence type="ECO:0000256" key="1">
    <source>
        <dbReference type="ARBA" id="ARBA00022737"/>
    </source>
</evidence>
<dbReference type="SUPFAM" id="SSF46934">
    <property type="entry name" value="UBA-like"/>
    <property type="match status" value="1"/>
</dbReference>
<evidence type="ECO:0000256" key="3">
    <source>
        <dbReference type="PROSITE-ProRule" id="PRU00023"/>
    </source>
</evidence>
<dbReference type="InterPro" id="IPR036869">
    <property type="entry name" value="J_dom_sf"/>
</dbReference>
<gene>
    <name evidence="8" type="ORF">HK097_007211</name>
</gene>
<evidence type="ECO:0000313" key="8">
    <source>
        <dbReference type="EMBL" id="KAJ3056374.1"/>
    </source>
</evidence>
<dbReference type="InterPro" id="IPR036770">
    <property type="entry name" value="Ankyrin_rpt-contain_sf"/>
</dbReference>
<feature type="repeat" description="ANK" evidence="3">
    <location>
        <begin position="593"/>
        <end position="625"/>
    </location>
</feature>
<dbReference type="Pfam" id="PF00226">
    <property type="entry name" value="DnaJ"/>
    <property type="match status" value="1"/>
</dbReference>
<comment type="caution">
    <text evidence="8">The sequence shown here is derived from an EMBL/GenBank/DDBJ whole genome shotgun (WGS) entry which is preliminary data.</text>
</comment>
<feature type="compositionally biased region" description="Acidic residues" evidence="4">
    <location>
        <begin position="526"/>
        <end position="536"/>
    </location>
</feature>
<feature type="compositionally biased region" description="Polar residues" evidence="4">
    <location>
        <begin position="258"/>
        <end position="291"/>
    </location>
</feature>
<dbReference type="InterPro" id="IPR002110">
    <property type="entry name" value="Ankyrin_rpt"/>
</dbReference>
<feature type="repeat" description="ANK" evidence="3">
    <location>
        <begin position="659"/>
        <end position="691"/>
    </location>
</feature>
<dbReference type="Proteomes" id="UP001212841">
    <property type="component" value="Unassembled WGS sequence"/>
</dbReference>
<dbReference type="PRINTS" id="PR00625">
    <property type="entry name" value="JDOMAIN"/>
</dbReference>
<evidence type="ECO:0000256" key="5">
    <source>
        <dbReference type="SAM" id="SignalP"/>
    </source>
</evidence>
<evidence type="ECO:0000256" key="4">
    <source>
        <dbReference type="SAM" id="MobiDB-lite"/>
    </source>
</evidence>
<feature type="region of interest" description="Disordered" evidence="4">
    <location>
        <begin position="24"/>
        <end position="48"/>
    </location>
</feature>
<feature type="signal peptide" evidence="5">
    <location>
        <begin position="1"/>
        <end position="18"/>
    </location>
</feature>
<keyword evidence="5" id="KW-0732">Signal</keyword>
<evidence type="ECO:0000313" key="9">
    <source>
        <dbReference type="Proteomes" id="UP001212841"/>
    </source>
</evidence>
<feature type="region of interest" description="Disordered" evidence="4">
    <location>
        <begin position="240"/>
        <end position="291"/>
    </location>
</feature>
<dbReference type="CDD" id="cd06257">
    <property type="entry name" value="DnaJ"/>
    <property type="match status" value="1"/>
</dbReference>
<dbReference type="Gene3D" id="1.25.40.20">
    <property type="entry name" value="Ankyrin repeat-containing domain"/>
    <property type="match status" value="1"/>
</dbReference>
<dbReference type="EMBL" id="JADGJD010000036">
    <property type="protein sequence ID" value="KAJ3056374.1"/>
    <property type="molecule type" value="Genomic_DNA"/>
</dbReference>
<proteinExistence type="predicted"/>
<dbReference type="Gene3D" id="1.10.8.10">
    <property type="entry name" value="DNA helicase RuvA subunit, C-terminal domain"/>
    <property type="match status" value="1"/>
</dbReference>
<dbReference type="SMART" id="SM00271">
    <property type="entry name" value="DnaJ"/>
    <property type="match status" value="1"/>
</dbReference>
<protein>
    <submittedName>
        <fullName evidence="8">Uncharacterized protein</fullName>
    </submittedName>
</protein>
<evidence type="ECO:0000256" key="2">
    <source>
        <dbReference type="ARBA" id="ARBA00023043"/>
    </source>
</evidence>
<dbReference type="PROSITE" id="PS50076">
    <property type="entry name" value="DNAJ_2"/>
    <property type="match status" value="1"/>
</dbReference>
<dbReference type="Pfam" id="PF12796">
    <property type="entry name" value="Ank_2"/>
    <property type="match status" value="1"/>
</dbReference>
<dbReference type="AlphaFoldDB" id="A0AAD5SKE6"/>
<dbReference type="SMART" id="SM00248">
    <property type="entry name" value="ANK"/>
    <property type="match status" value="4"/>
</dbReference>